<dbReference type="PROSITE" id="PS51257">
    <property type="entry name" value="PROKAR_LIPOPROTEIN"/>
    <property type="match status" value="1"/>
</dbReference>
<feature type="chain" id="PRO_5018693366" evidence="1">
    <location>
        <begin position="19"/>
        <end position="119"/>
    </location>
</feature>
<evidence type="ECO:0000313" key="2">
    <source>
        <dbReference type="EMBL" id="RWU06409.1"/>
    </source>
</evidence>
<dbReference type="EMBL" id="SAYW01000004">
    <property type="protein sequence ID" value="RWU06409.1"/>
    <property type="molecule type" value="Genomic_DNA"/>
</dbReference>
<keyword evidence="1" id="KW-0732">Signal</keyword>
<dbReference type="Proteomes" id="UP000284120">
    <property type="component" value="Unassembled WGS sequence"/>
</dbReference>
<keyword evidence="3" id="KW-1185">Reference proteome</keyword>
<protein>
    <submittedName>
        <fullName evidence="2">Uncharacterized protein</fullName>
    </submittedName>
</protein>
<sequence length="119" mass="13498">MKRIMLLMVILTMIYACNQGRTSVKVSKTATRYEMLAEYPERKTDRVLNVLKNAFKDQDSLLLNKNLSGGKELTLANGAVFYLRFNPGKLEMELLNSKNSAAGLEFFDKMVREVKSAVN</sequence>
<gene>
    <name evidence="2" type="ORF">DPV69_14065</name>
</gene>
<dbReference type="OrthoDB" id="770109at2"/>
<reference evidence="2 3" key="1">
    <citation type="submission" date="2018-06" db="EMBL/GenBank/DDBJ databases">
        <title>Pedobacter endophyticus sp. nov., an endophytic bacterium isolated from a leaf of Triticum aestivum.</title>
        <authorList>
            <person name="Zhang L."/>
        </authorList>
    </citation>
    <scope>NUCLEOTIDE SEQUENCE [LARGE SCALE GENOMIC DNA]</scope>
    <source>
        <strain evidence="2 3">CM134L-2</strain>
    </source>
</reference>
<evidence type="ECO:0000256" key="1">
    <source>
        <dbReference type="SAM" id="SignalP"/>
    </source>
</evidence>
<name>A0A3S3R5Q7_9SPHI</name>
<dbReference type="AlphaFoldDB" id="A0A3S3R5Q7"/>
<organism evidence="2 3">
    <name type="scientific">Pedobacter chitinilyticus</name>
    <dbReference type="NCBI Taxonomy" id="2233776"/>
    <lineage>
        <taxon>Bacteria</taxon>
        <taxon>Pseudomonadati</taxon>
        <taxon>Bacteroidota</taxon>
        <taxon>Sphingobacteriia</taxon>
        <taxon>Sphingobacteriales</taxon>
        <taxon>Sphingobacteriaceae</taxon>
        <taxon>Pedobacter</taxon>
    </lineage>
</organism>
<comment type="caution">
    <text evidence="2">The sequence shown here is derived from an EMBL/GenBank/DDBJ whole genome shotgun (WGS) entry which is preliminary data.</text>
</comment>
<evidence type="ECO:0000313" key="3">
    <source>
        <dbReference type="Proteomes" id="UP000284120"/>
    </source>
</evidence>
<dbReference type="RefSeq" id="WP_128353373.1">
    <property type="nucleotide sequence ID" value="NZ_QMHN01000004.1"/>
</dbReference>
<accession>A0A3S3R5Q7</accession>
<feature type="signal peptide" evidence="1">
    <location>
        <begin position="1"/>
        <end position="18"/>
    </location>
</feature>
<proteinExistence type="predicted"/>